<proteinExistence type="predicted"/>
<name>A0ABT9YYM4_9BACI</name>
<reference evidence="1 2" key="1">
    <citation type="submission" date="2023-07" db="EMBL/GenBank/DDBJ databases">
        <title>Genomic Encyclopedia of Type Strains, Phase IV (KMG-IV): sequencing the most valuable type-strain genomes for metagenomic binning, comparative biology and taxonomic classification.</title>
        <authorList>
            <person name="Goeker M."/>
        </authorList>
    </citation>
    <scope>NUCLEOTIDE SEQUENCE [LARGE SCALE GENOMIC DNA]</scope>
    <source>
        <strain evidence="1 2">DSM 17723</strain>
    </source>
</reference>
<dbReference type="Proteomes" id="UP001232245">
    <property type="component" value="Unassembled WGS sequence"/>
</dbReference>
<evidence type="ECO:0000313" key="2">
    <source>
        <dbReference type="Proteomes" id="UP001232245"/>
    </source>
</evidence>
<dbReference type="RefSeq" id="WP_174881900.1">
    <property type="nucleotide sequence ID" value="NZ_CADEPK010000455.1"/>
</dbReference>
<accession>A0ABT9YYM4</accession>
<sequence>MSAINYYWQISKYKNDELPLSGKGSSPTWSSVSDIGNTYNGNTFLKSDYLTVEELFIKAIQAFMNCTNSNKLIVNQLEKTLKLDLIEASLLKARFSLEESKEMLEFFKEVEKGMTIGLSEVKLITQLALREYVWTQLQSDSLFVRFDYDYFVDIGSTIQCEEAVKQVREMNLSINLWDDPYPFKIEL</sequence>
<organism evidence="1 2">
    <name type="scientific">Metabacillus niabensis</name>
    <dbReference type="NCBI Taxonomy" id="324854"/>
    <lineage>
        <taxon>Bacteria</taxon>
        <taxon>Bacillati</taxon>
        <taxon>Bacillota</taxon>
        <taxon>Bacilli</taxon>
        <taxon>Bacillales</taxon>
        <taxon>Bacillaceae</taxon>
        <taxon>Metabacillus</taxon>
    </lineage>
</organism>
<evidence type="ECO:0000313" key="1">
    <source>
        <dbReference type="EMBL" id="MDQ0224433.1"/>
    </source>
</evidence>
<keyword evidence="2" id="KW-1185">Reference proteome</keyword>
<protein>
    <submittedName>
        <fullName evidence="1">Uncharacterized protein</fullName>
    </submittedName>
</protein>
<dbReference type="EMBL" id="JAUSTZ010000001">
    <property type="protein sequence ID" value="MDQ0224433.1"/>
    <property type="molecule type" value="Genomic_DNA"/>
</dbReference>
<comment type="caution">
    <text evidence="1">The sequence shown here is derived from an EMBL/GenBank/DDBJ whole genome shotgun (WGS) entry which is preliminary data.</text>
</comment>
<gene>
    <name evidence="1" type="ORF">J2S02_000755</name>
</gene>